<dbReference type="Gene3D" id="3.50.30.40">
    <property type="entry name" value="Ribonuclease E inhibitor RraA/RraA-like"/>
    <property type="match status" value="1"/>
</dbReference>
<dbReference type="InterPro" id="IPR005493">
    <property type="entry name" value="RraA/RraA-like"/>
</dbReference>
<evidence type="ECO:0000256" key="1">
    <source>
        <dbReference type="ARBA" id="ARBA00001968"/>
    </source>
</evidence>
<evidence type="ECO:0000313" key="7">
    <source>
        <dbReference type="Proteomes" id="UP000281547"/>
    </source>
</evidence>
<feature type="binding site" evidence="5">
    <location>
        <position position="112"/>
    </location>
    <ligand>
        <name>substrate</name>
    </ligand>
</feature>
<evidence type="ECO:0000256" key="2">
    <source>
        <dbReference type="ARBA" id="ARBA00016549"/>
    </source>
</evidence>
<reference evidence="6 7" key="1">
    <citation type="journal article" date="2016" name="Int. J. Syst. Evol. Microbiol.">
        <title>Arsenicitalea aurantiaca gen. nov., sp. nov., a new member of the family Hyphomicrobiaceae, isolated from high-arsenic sediment.</title>
        <authorList>
            <person name="Mu Y."/>
            <person name="Zhou L."/>
            <person name="Zeng X.C."/>
            <person name="Liu L."/>
            <person name="Pan Y."/>
            <person name="Chen X."/>
            <person name="Wang J."/>
            <person name="Li S."/>
            <person name="Li W.J."/>
            <person name="Wang Y."/>
        </authorList>
    </citation>
    <scope>NUCLEOTIDE SEQUENCE [LARGE SCALE GENOMIC DNA]</scope>
    <source>
        <strain evidence="6 7">42-50</strain>
    </source>
</reference>
<dbReference type="OrthoDB" id="9812532at2"/>
<comment type="cofactor">
    <cofactor evidence="5">
        <name>Mg(2+)</name>
        <dbReference type="ChEBI" id="CHEBI:18420"/>
    </cofactor>
</comment>
<dbReference type="AlphaFoldDB" id="A0A433XBM6"/>
<evidence type="ECO:0000313" key="6">
    <source>
        <dbReference type="EMBL" id="RUT31466.1"/>
    </source>
</evidence>
<proteinExistence type="predicted"/>
<organism evidence="6 7">
    <name type="scientific">Arsenicitalea aurantiaca</name>
    <dbReference type="NCBI Taxonomy" id="1783274"/>
    <lineage>
        <taxon>Bacteria</taxon>
        <taxon>Pseudomonadati</taxon>
        <taxon>Pseudomonadota</taxon>
        <taxon>Alphaproteobacteria</taxon>
        <taxon>Hyphomicrobiales</taxon>
        <taxon>Devosiaceae</taxon>
        <taxon>Arsenicitalea</taxon>
    </lineage>
</organism>
<dbReference type="Pfam" id="PF03737">
    <property type="entry name" value="RraA-like"/>
    <property type="match status" value="1"/>
</dbReference>
<dbReference type="InterPro" id="IPR036704">
    <property type="entry name" value="RraA/RraA-like_sf"/>
</dbReference>
<dbReference type="CDD" id="cd16841">
    <property type="entry name" value="RraA_family"/>
    <property type="match status" value="1"/>
</dbReference>
<feature type="binding site" evidence="5">
    <location>
        <begin position="90"/>
        <end position="93"/>
    </location>
    <ligand>
        <name>substrate</name>
    </ligand>
</feature>
<name>A0A433XBM6_9HYPH</name>
<protein>
    <recommendedName>
        <fullName evidence="2">Putative 4-hydroxy-4-methyl-2-oxoglutarate aldolase</fullName>
    </recommendedName>
    <alternativeName>
        <fullName evidence="3">Regulator of ribonuclease activity homolog</fullName>
    </alternativeName>
    <alternativeName>
        <fullName evidence="4">RraA-like protein</fullName>
    </alternativeName>
</protein>
<evidence type="ECO:0000256" key="4">
    <source>
        <dbReference type="ARBA" id="ARBA00030169"/>
    </source>
</evidence>
<dbReference type="GO" id="GO:0046872">
    <property type="term" value="F:metal ion binding"/>
    <property type="evidence" value="ECO:0007669"/>
    <property type="project" value="UniProtKB-KW"/>
</dbReference>
<dbReference type="GO" id="GO:0047443">
    <property type="term" value="F:4-hydroxy-4-methyl-2-oxoglutarate aldolase activity"/>
    <property type="evidence" value="ECO:0007669"/>
    <property type="project" value="TreeGrafter"/>
</dbReference>
<keyword evidence="7" id="KW-1185">Reference proteome</keyword>
<dbReference type="PANTHER" id="PTHR33254:SF4">
    <property type="entry name" value="4-HYDROXY-4-METHYL-2-OXOGLUTARATE ALDOLASE 3-RELATED"/>
    <property type="match status" value="1"/>
</dbReference>
<gene>
    <name evidence="6" type="ORF">EMQ25_11155</name>
</gene>
<evidence type="ECO:0000256" key="5">
    <source>
        <dbReference type="PIRSR" id="PIRSR605493-1"/>
    </source>
</evidence>
<evidence type="ECO:0000256" key="3">
    <source>
        <dbReference type="ARBA" id="ARBA00029596"/>
    </source>
</evidence>
<comment type="caution">
    <text evidence="6">The sequence shown here is derived from an EMBL/GenBank/DDBJ whole genome shotgun (WGS) entry which is preliminary data.</text>
</comment>
<dbReference type="EMBL" id="RZNJ01000003">
    <property type="protein sequence ID" value="RUT31466.1"/>
    <property type="molecule type" value="Genomic_DNA"/>
</dbReference>
<feature type="binding site" evidence="5">
    <location>
        <position position="113"/>
    </location>
    <ligand>
        <name>Mg(2+)</name>
        <dbReference type="ChEBI" id="CHEBI:18420"/>
    </ligand>
</feature>
<dbReference type="Proteomes" id="UP000281547">
    <property type="component" value="Unassembled WGS sequence"/>
</dbReference>
<keyword evidence="5" id="KW-0479">Metal-binding</keyword>
<comment type="cofactor">
    <cofactor evidence="1">
        <name>a divalent metal cation</name>
        <dbReference type="ChEBI" id="CHEBI:60240"/>
    </cofactor>
</comment>
<dbReference type="PANTHER" id="PTHR33254">
    <property type="entry name" value="4-HYDROXY-4-METHYL-2-OXOGLUTARATE ALDOLASE 3-RELATED"/>
    <property type="match status" value="1"/>
</dbReference>
<dbReference type="SUPFAM" id="SSF89562">
    <property type="entry name" value="RraA-like"/>
    <property type="match status" value="1"/>
</dbReference>
<accession>A0A433XBM6</accession>
<sequence length="212" mass="22703">MRAHFFTALISDVLDGLGYMKQALPPHIRPLDENLTMVGRARTMLYVDVYERPGDDYNPYELEIDLVDSLGKDDVAVCACGGTGRIAPWGGLLSTASQLNGAAGALMDGLVRDVRDIRELKFPVFAGGIGPLDSKGRGQVIAIDVPVECAGVLIRPGDILFGDVDGLIVIPQAIEAEVAAAAHEKLKGEHDTRSALMAGRKLADVYKEYGIL</sequence>
<dbReference type="GO" id="GO:0008948">
    <property type="term" value="F:oxaloacetate decarboxylase activity"/>
    <property type="evidence" value="ECO:0007669"/>
    <property type="project" value="TreeGrafter"/>
</dbReference>
<keyword evidence="5" id="KW-0460">Magnesium</keyword>